<feature type="compositionally biased region" description="Polar residues" evidence="6">
    <location>
        <begin position="88"/>
        <end position="105"/>
    </location>
</feature>
<evidence type="ECO:0000256" key="6">
    <source>
        <dbReference type="SAM" id="MobiDB-lite"/>
    </source>
</evidence>
<dbReference type="EMBL" id="JAUDZG010000005">
    <property type="protein sequence ID" value="KAK3304186.1"/>
    <property type="molecule type" value="Genomic_DNA"/>
</dbReference>
<keyword evidence="7" id="KW-1133">Transmembrane helix</keyword>
<evidence type="ECO:0000256" key="3">
    <source>
        <dbReference type="ARBA" id="ARBA00022927"/>
    </source>
</evidence>
<dbReference type="RefSeq" id="XP_062719966.1">
    <property type="nucleotide sequence ID" value="XM_062865030.1"/>
</dbReference>
<dbReference type="InterPro" id="IPR000727">
    <property type="entry name" value="T_SNARE_dom"/>
</dbReference>
<keyword evidence="2" id="KW-0813">Transport</keyword>
<dbReference type="Gene3D" id="1.20.5.110">
    <property type="match status" value="1"/>
</dbReference>
<organism evidence="9 10">
    <name type="scientific">Chaetomium strumarium</name>
    <dbReference type="NCBI Taxonomy" id="1170767"/>
    <lineage>
        <taxon>Eukaryota</taxon>
        <taxon>Fungi</taxon>
        <taxon>Dikarya</taxon>
        <taxon>Ascomycota</taxon>
        <taxon>Pezizomycotina</taxon>
        <taxon>Sordariomycetes</taxon>
        <taxon>Sordariomycetidae</taxon>
        <taxon>Sordariales</taxon>
        <taxon>Chaetomiaceae</taxon>
        <taxon>Chaetomium</taxon>
    </lineage>
</organism>
<dbReference type="AlphaFoldDB" id="A0AAJ0M079"/>
<sequence length="306" mass="33495">MSNPNALLLLADHIKLSLLEQQRAKTLNLRRDSQDGHISRSLDQFREGLETLEKEHQRLQDGGDDSKASTLADTIALLRKQYSDLSSQFQGNSSTATASTLTHPNDPSLAAEFAHAQSSSSSHPQTQPSQSPPPSTPIAPQTHTQKKAVRFSSPTTDLESQTQQTTTTPRSHLFQGGRYRDDPVPGEDDDTAGYRDAIEASALSNTQIHAYHQQILEEQDAQLDALGASIARQRELSLQIGDELDEQVLMLDESERAADRQANALSRARRQVGRIARGAARSGEGRQMGAIIVLIIVLVLLIVILK</sequence>
<keyword evidence="10" id="KW-1185">Reference proteome</keyword>
<feature type="compositionally biased region" description="Low complexity" evidence="6">
    <location>
        <begin position="114"/>
        <end position="129"/>
    </location>
</feature>
<evidence type="ECO:0000256" key="2">
    <source>
        <dbReference type="ARBA" id="ARBA00022448"/>
    </source>
</evidence>
<dbReference type="SMART" id="SM00397">
    <property type="entry name" value="t_SNARE"/>
    <property type="match status" value="1"/>
</dbReference>
<gene>
    <name evidence="9" type="ORF">B0T15DRAFT_399856</name>
</gene>
<feature type="transmembrane region" description="Helical" evidence="7">
    <location>
        <begin position="288"/>
        <end position="305"/>
    </location>
</feature>
<evidence type="ECO:0000313" key="9">
    <source>
        <dbReference type="EMBL" id="KAK3304186.1"/>
    </source>
</evidence>
<feature type="region of interest" description="Disordered" evidence="6">
    <location>
        <begin position="113"/>
        <end position="190"/>
    </location>
</feature>
<feature type="domain" description="T-SNARE coiled-coil homology" evidence="8">
    <location>
        <begin position="213"/>
        <end position="275"/>
    </location>
</feature>
<evidence type="ECO:0000256" key="7">
    <source>
        <dbReference type="SAM" id="Phobius"/>
    </source>
</evidence>
<keyword evidence="7" id="KW-0812">Transmembrane</keyword>
<feature type="region of interest" description="Disordered" evidence="6">
    <location>
        <begin position="88"/>
        <end position="107"/>
    </location>
</feature>
<protein>
    <recommendedName>
        <fullName evidence="8">t-SNARE coiled-coil homology domain-containing protein</fullName>
    </recommendedName>
</protein>
<proteinExistence type="predicted"/>
<dbReference type="GO" id="GO:0015031">
    <property type="term" value="P:protein transport"/>
    <property type="evidence" value="ECO:0007669"/>
    <property type="project" value="UniProtKB-KW"/>
</dbReference>
<dbReference type="Proteomes" id="UP001273166">
    <property type="component" value="Unassembled WGS sequence"/>
</dbReference>
<dbReference type="GeneID" id="87883859"/>
<reference evidence="9" key="1">
    <citation type="journal article" date="2023" name="Mol. Phylogenet. Evol.">
        <title>Genome-scale phylogeny and comparative genomics of the fungal order Sordariales.</title>
        <authorList>
            <person name="Hensen N."/>
            <person name="Bonometti L."/>
            <person name="Westerberg I."/>
            <person name="Brannstrom I.O."/>
            <person name="Guillou S."/>
            <person name="Cros-Aarteil S."/>
            <person name="Calhoun S."/>
            <person name="Haridas S."/>
            <person name="Kuo A."/>
            <person name="Mondo S."/>
            <person name="Pangilinan J."/>
            <person name="Riley R."/>
            <person name="LaButti K."/>
            <person name="Andreopoulos B."/>
            <person name="Lipzen A."/>
            <person name="Chen C."/>
            <person name="Yan M."/>
            <person name="Daum C."/>
            <person name="Ng V."/>
            <person name="Clum A."/>
            <person name="Steindorff A."/>
            <person name="Ohm R.A."/>
            <person name="Martin F."/>
            <person name="Silar P."/>
            <person name="Natvig D.O."/>
            <person name="Lalanne C."/>
            <person name="Gautier V."/>
            <person name="Ament-Velasquez S.L."/>
            <person name="Kruys A."/>
            <person name="Hutchinson M.I."/>
            <person name="Powell A.J."/>
            <person name="Barry K."/>
            <person name="Miller A.N."/>
            <person name="Grigoriev I.V."/>
            <person name="Debuchy R."/>
            <person name="Gladieux P."/>
            <person name="Hiltunen Thoren M."/>
            <person name="Johannesson H."/>
        </authorList>
    </citation>
    <scope>NUCLEOTIDE SEQUENCE</scope>
    <source>
        <strain evidence="9">CBS 333.67</strain>
    </source>
</reference>
<evidence type="ECO:0000256" key="4">
    <source>
        <dbReference type="ARBA" id="ARBA00023054"/>
    </source>
</evidence>
<evidence type="ECO:0000313" key="10">
    <source>
        <dbReference type="Proteomes" id="UP001273166"/>
    </source>
</evidence>
<name>A0AAJ0M079_9PEZI</name>
<dbReference type="CDD" id="cd15859">
    <property type="entry name" value="SNARE_SYN8"/>
    <property type="match status" value="1"/>
</dbReference>
<dbReference type="GO" id="GO:0005768">
    <property type="term" value="C:endosome"/>
    <property type="evidence" value="ECO:0007669"/>
    <property type="project" value="UniProtKB-ARBA"/>
</dbReference>
<keyword evidence="5 7" id="KW-0472">Membrane</keyword>
<dbReference type="FunFam" id="1.20.5.110:FF:000060">
    <property type="entry name" value="SNARE complex subunit (Syn8)"/>
    <property type="match status" value="1"/>
</dbReference>
<dbReference type="SUPFAM" id="SSF58038">
    <property type="entry name" value="SNARE fusion complex"/>
    <property type="match status" value="1"/>
</dbReference>
<evidence type="ECO:0000256" key="5">
    <source>
        <dbReference type="ARBA" id="ARBA00023136"/>
    </source>
</evidence>
<dbReference type="GO" id="GO:0006896">
    <property type="term" value="P:Golgi to vacuole transport"/>
    <property type="evidence" value="ECO:0007669"/>
    <property type="project" value="UniProtKB-ARBA"/>
</dbReference>
<dbReference type="GO" id="GO:0061025">
    <property type="term" value="P:membrane fusion"/>
    <property type="evidence" value="ECO:0007669"/>
    <property type="project" value="UniProtKB-ARBA"/>
</dbReference>
<comment type="caution">
    <text evidence="9">The sequence shown here is derived from an EMBL/GenBank/DDBJ whole genome shotgun (WGS) entry which is preliminary data.</text>
</comment>
<keyword evidence="4" id="KW-0175">Coiled coil</keyword>
<evidence type="ECO:0000259" key="8">
    <source>
        <dbReference type="PROSITE" id="PS50192"/>
    </source>
</evidence>
<accession>A0AAJ0M079</accession>
<dbReference type="PROSITE" id="PS50192">
    <property type="entry name" value="T_SNARE"/>
    <property type="match status" value="1"/>
</dbReference>
<evidence type="ECO:0000256" key="1">
    <source>
        <dbReference type="ARBA" id="ARBA00004308"/>
    </source>
</evidence>
<keyword evidence="3" id="KW-0653">Protein transport</keyword>
<reference evidence="9" key="2">
    <citation type="submission" date="2023-06" db="EMBL/GenBank/DDBJ databases">
        <authorList>
            <consortium name="Lawrence Berkeley National Laboratory"/>
            <person name="Mondo S.J."/>
            <person name="Hensen N."/>
            <person name="Bonometti L."/>
            <person name="Westerberg I."/>
            <person name="Brannstrom I.O."/>
            <person name="Guillou S."/>
            <person name="Cros-Aarteil S."/>
            <person name="Calhoun S."/>
            <person name="Haridas S."/>
            <person name="Kuo A."/>
            <person name="Pangilinan J."/>
            <person name="Riley R."/>
            <person name="Labutti K."/>
            <person name="Andreopoulos B."/>
            <person name="Lipzen A."/>
            <person name="Chen C."/>
            <person name="Yanf M."/>
            <person name="Daum C."/>
            <person name="Ng V."/>
            <person name="Clum A."/>
            <person name="Steindorff A."/>
            <person name="Ohm R."/>
            <person name="Martin F."/>
            <person name="Silar P."/>
            <person name="Natvig D."/>
            <person name="Lalanne C."/>
            <person name="Gautier V."/>
            <person name="Ament-Velasquez S.L."/>
            <person name="Kruys A."/>
            <person name="Hutchinson M.I."/>
            <person name="Powell A.J."/>
            <person name="Barry K."/>
            <person name="Miller A.N."/>
            <person name="Grigoriev I.V."/>
            <person name="Debuchy R."/>
            <person name="Gladieux P."/>
            <person name="Thoren M.H."/>
            <person name="Johannesson H."/>
        </authorList>
    </citation>
    <scope>NUCLEOTIDE SEQUENCE</scope>
    <source>
        <strain evidence="9">CBS 333.67</strain>
    </source>
</reference>
<comment type="subcellular location">
    <subcellularLocation>
        <location evidence="1">Endomembrane system</location>
    </subcellularLocation>
</comment>